<sequence length="131" mass="15738">MNFTYKIYIVILIISVIILIDGYKYSCKTKFLLKKEWCTLYVELYKNEFPKVVMPRLMEADRQNLQYLYNQQNNNSNAVLKMNEYVENNFNQTNIARICSGFNIRYHFPTFFVFLSEPMQQIKGKFNSIKI</sequence>
<evidence type="ECO:0000313" key="4">
    <source>
        <dbReference type="WBParaSite" id="SRAE_2000507010.1"/>
    </source>
</evidence>
<gene>
    <name evidence="2 4 5" type="ORF">SRAE_2000507010</name>
</gene>
<dbReference type="EMBL" id="LN609529">
    <property type="protein sequence ID" value="CEG06149.1"/>
    <property type="molecule type" value="Genomic_DNA"/>
</dbReference>
<name>A0A090MJV0_STRRB</name>
<dbReference type="Proteomes" id="UP000035682">
    <property type="component" value="Unplaced"/>
</dbReference>
<dbReference type="CTD" id="36382816"/>
<dbReference type="WormBase" id="SRAE_2000507010">
    <property type="protein sequence ID" value="SRP05550"/>
    <property type="gene ID" value="WBGene00265323"/>
</dbReference>
<reference evidence="4" key="2">
    <citation type="submission" date="2020-12" db="UniProtKB">
        <authorList>
            <consortium name="WormBaseParasite"/>
        </authorList>
    </citation>
    <scope>IDENTIFICATION</scope>
</reference>
<keyword evidence="1" id="KW-0812">Transmembrane</keyword>
<dbReference type="AlphaFoldDB" id="A0A090MJV0"/>
<evidence type="ECO:0000256" key="1">
    <source>
        <dbReference type="SAM" id="Phobius"/>
    </source>
</evidence>
<evidence type="ECO:0000313" key="3">
    <source>
        <dbReference type="Proteomes" id="UP000035682"/>
    </source>
</evidence>
<dbReference type="RefSeq" id="XP_024510892.1">
    <property type="nucleotide sequence ID" value="XM_024644035.1"/>
</dbReference>
<dbReference type="GeneID" id="36382816"/>
<accession>A0A090MJV0</accession>
<keyword evidence="3" id="KW-1185">Reference proteome</keyword>
<feature type="transmembrane region" description="Helical" evidence="1">
    <location>
        <begin position="6"/>
        <end position="25"/>
    </location>
</feature>
<dbReference type="WBParaSite" id="SRAE_2000507010.1">
    <property type="protein sequence ID" value="SRAE_2000507010.1"/>
    <property type="gene ID" value="WBGene00265323"/>
</dbReference>
<reference evidence="2 3" key="1">
    <citation type="submission" date="2014-09" db="EMBL/GenBank/DDBJ databases">
        <authorList>
            <person name="Martin A.A."/>
        </authorList>
    </citation>
    <scope>NUCLEOTIDE SEQUENCE</scope>
    <source>
        <strain evidence="3">ED321</strain>
        <strain evidence="2">ED321 Heterogonic</strain>
    </source>
</reference>
<evidence type="ECO:0000313" key="2">
    <source>
        <dbReference type="EMBL" id="CEG06149.1"/>
    </source>
</evidence>
<proteinExistence type="predicted"/>
<organism evidence="2">
    <name type="scientific">Strongyloides ratti</name>
    <name type="common">Parasitic roundworm</name>
    <dbReference type="NCBI Taxonomy" id="34506"/>
    <lineage>
        <taxon>Eukaryota</taxon>
        <taxon>Metazoa</taxon>
        <taxon>Ecdysozoa</taxon>
        <taxon>Nematoda</taxon>
        <taxon>Chromadorea</taxon>
        <taxon>Rhabditida</taxon>
        <taxon>Tylenchina</taxon>
        <taxon>Panagrolaimomorpha</taxon>
        <taxon>Strongyloidoidea</taxon>
        <taxon>Strongyloididae</taxon>
        <taxon>Strongyloides</taxon>
    </lineage>
</organism>
<keyword evidence="1" id="KW-1133">Transmembrane helix</keyword>
<evidence type="ECO:0000313" key="5">
    <source>
        <dbReference type="WormBase" id="SRAE_2000507010"/>
    </source>
</evidence>
<protein>
    <submittedName>
        <fullName evidence="2 4">Uncharacterized protein</fullName>
    </submittedName>
</protein>
<keyword evidence="1" id="KW-0472">Membrane</keyword>